<dbReference type="PANTHER" id="PTHR28092:SF1">
    <property type="entry name" value="FACTOR-INDUCED GENE 1 PROTEIN"/>
    <property type="match status" value="1"/>
</dbReference>
<dbReference type="GO" id="GO:0043332">
    <property type="term" value="C:mating projection tip"/>
    <property type="evidence" value="ECO:0007669"/>
    <property type="project" value="TreeGrafter"/>
</dbReference>
<accession>A0A6A6B2N5</accession>
<keyword evidence="2" id="KW-0812">Transmembrane</keyword>
<feature type="compositionally biased region" description="Polar residues" evidence="1">
    <location>
        <begin position="170"/>
        <end position="193"/>
    </location>
</feature>
<feature type="transmembrane region" description="Helical" evidence="2">
    <location>
        <begin position="255"/>
        <end position="279"/>
    </location>
</feature>
<feature type="transmembrane region" description="Helical" evidence="2">
    <location>
        <begin position="133"/>
        <end position="153"/>
    </location>
</feature>
<evidence type="ECO:0000256" key="2">
    <source>
        <dbReference type="SAM" id="Phobius"/>
    </source>
</evidence>
<dbReference type="OrthoDB" id="3550957at2759"/>
<evidence type="ECO:0000313" key="3">
    <source>
        <dbReference type="EMBL" id="KAF2138310.1"/>
    </source>
</evidence>
<evidence type="ECO:0000256" key="1">
    <source>
        <dbReference type="SAM" id="MobiDB-lite"/>
    </source>
</evidence>
<dbReference type="GeneID" id="54303925"/>
<reference evidence="3" key="1">
    <citation type="journal article" date="2020" name="Stud. Mycol.">
        <title>101 Dothideomycetes genomes: a test case for predicting lifestyles and emergence of pathogens.</title>
        <authorList>
            <person name="Haridas S."/>
            <person name="Albert R."/>
            <person name="Binder M."/>
            <person name="Bloem J."/>
            <person name="Labutti K."/>
            <person name="Salamov A."/>
            <person name="Andreopoulos B."/>
            <person name="Baker S."/>
            <person name="Barry K."/>
            <person name="Bills G."/>
            <person name="Bluhm B."/>
            <person name="Cannon C."/>
            <person name="Castanera R."/>
            <person name="Culley D."/>
            <person name="Daum C."/>
            <person name="Ezra D."/>
            <person name="Gonzalez J."/>
            <person name="Henrissat B."/>
            <person name="Kuo A."/>
            <person name="Liang C."/>
            <person name="Lipzen A."/>
            <person name="Lutzoni F."/>
            <person name="Magnuson J."/>
            <person name="Mondo S."/>
            <person name="Nolan M."/>
            <person name="Ohm R."/>
            <person name="Pangilinan J."/>
            <person name="Park H.-J."/>
            <person name="Ramirez L."/>
            <person name="Alfaro M."/>
            <person name="Sun H."/>
            <person name="Tritt A."/>
            <person name="Yoshinaga Y."/>
            <person name="Zwiers L.-H."/>
            <person name="Turgeon B."/>
            <person name="Goodwin S."/>
            <person name="Spatafora J."/>
            <person name="Crous P."/>
            <person name="Grigoriev I."/>
        </authorList>
    </citation>
    <scope>NUCLEOTIDE SEQUENCE</scope>
    <source>
        <strain evidence="3">CBS 121167</strain>
    </source>
</reference>
<dbReference type="RefSeq" id="XP_033394023.1">
    <property type="nucleotide sequence ID" value="XM_033546419.1"/>
</dbReference>
<feature type="region of interest" description="Disordered" evidence="1">
    <location>
        <begin position="168"/>
        <end position="194"/>
    </location>
</feature>
<sequence length="284" mass="31002">MNSVSFYVRRIFEWLTFRRRLINISLVADALLILPLVACVSSSNASKDFYILSLSYRNLTKIPSHGSNLTLPIFSAAKEVPLEVRAGYFSLCVSRQDTLDWTCGRAPALRAVADGENDPLDLIGIAEHFSDGVIFPGLLITCIIFSLFAFAIWQEKTDVQDIEEDIQRDSAGTQSEEQGTQEAQVAQGPQGNKQSRRMYPPLYIMQSSLGAIFGAMSFALMSALWQHMAASVYGTIAGSMTYQVVQGKVGPAAAAFLWSGFLLLAFVTVGLIVVILDIISGVSV</sequence>
<dbReference type="AlphaFoldDB" id="A0A6A6B2N5"/>
<gene>
    <name evidence="3" type="ORF">K452DRAFT_361382</name>
</gene>
<dbReference type="GO" id="GO:0000747">
    <property type="term" value="P:conjugation with cellular fusion"/>
    <property type="evidence" value="ECO:0007669"/>
    <property type="project" value="TreeGrafter"/>
</dbReference>
<dbReference type="GO" id="GO:0016020">
    <property type="term" value="C:membrane"/>
    <property type="evidence" value="ECO:0007669"/>
    <property type="project" value="InterPro"/>
</dbReference>
<evidence type="ECO:0000313" key="4">
    <source>
        <dbReference type="Proteomes" id="UP000799438"/>
    </source>
</evidence>
<keyword evidence="2" id="KW-0472">Membrane</keyword>
<name>A0A6A6B2N5_9PEZI</name>
<keyword evidence="4" id="KW-1185">Reference proteome</keyword>
<proteinExistence type="predicted"/>
<feature type="transmembrane region" description="Helical" evidence="2">
    <location>
        <begin position="21"/>
        <end position="43"/>
    </location>
</feature>
<keyword evidence="2" id="KW-1133">Transmembrane helix</keyword>
<protein>
    <submittedName>
        <fullName evidence="3">Uncharacterized protein</fullName>
    </submittedName>
</protein>
<feature type="transmembrane region" description="Helical" evidence="2">
    <location>
        <begin position="202"/>
        <end position="225"/>
    </location>
</feature>
<organism evidence="3 4">
    <name type="scientific">Aplosporella prunicola CBS 121167</name>
    <dbReference type="NCBI Taxonomy" id="1176127"/>
    <lineage>
        <taxon>Eukaryota</taxon>
        <taxon>Fungi</taxon>
        <taxon>Dikarya</taxon>
        <taxon>Ascomycota</taxon>
        <taxon>Pezizomycotina</taxon>
        <taxon>Dothideomycetes</taxon>
        <taxon>Dothideomycetes incertae sedis</taxon>
        <taxon>Botryosphaeriales</taxon>
        <taxon>Aplosporellaceae</taxon>
        <taxon>Aplosporella</taxon>
    </lineage>
</organism>
<dbReference type="InterPro" id="IPR033481">
    <property type="entry name" value="Dni1/Fig1"/>
</dbReference>
<dbReference type="EMBL" id="ML995497">
    <property type="protein sequence ID" value="KAF2138310.1"/>
    <property type="molecule type" value="Genomic_DNA"/>
</dbReference>
<dbReference type="PANTHER" id="PTHR28092">
    <property type="entry name" value="FACTOR-INDUCED GENE 1 PROTEIN"/>
    <property type="match status" value="1"/>
</dbReference>
<dbReference type="Proteomes" id="UP000799438">
    <property type="component" value="Unassembled WGS sequence"/>
</dbReference>
<dbReference type="Pfam" id="PF12351">
    <property type="entry name" value="Fig1"/>
    <property type="match status" value="1"/>
</dbReference>